<accession>A0A4S8K4F4</accession>
<keyword evidence="2" id="KW-1185">Reference proteome</keyword>
<sequence>MQSDALDLVRDAALNDRVDFRLTGDVAARSSSSASPPPGFRFRWIVRSRSALGSSRSLTSVFPFFPLFFAF</sequence>
<reference evidence="1 2" key="1">
    <citation type="journal article" date="2019" name="Nat. Plants">
        <title>Genome sequencing of Musa balbisiana reveals subgenome evolution and function divergence in polyploid bananas.</title>
        <authorList>
            <person name="Yao X."/>
        </authorList>
    </citation>
    <scope>NUCLEOTIDE SEQUENCE [LARGE SCALE GENOMIC DNA]</scope>
    <source>
        <strain evidence="2">cv. DH-PKW</strain>
        <tissue evidence="1">Leaves</tissue>
    </source>
</reference>
<gene>
    <name evidence="1" type="ORF">C4D60_Mb08t17140</name>
</gene>
<evidence type="ECO:0000313" key="2">
    <source>
        <dbReference type="Proteomes" id="UP000317650"/>
    </source>
</evidence>
<protein>
    <submittedName>
        <fullName evidence="1">Uncharacterized protein</fullName>
    </submittedName>
</protein>
<dbReference type="Proteomes" id="UP000317650">
    <property type="component" value="Chromosome 8"/>
</dbReference>
<organism evidence="1 2">
    <name type="scientific">Musa balbisiana</name>
    <name type="common">Banana</name>
    <dbReference type="NCBI Taxonomy" id="52838"/>
    <lineage>
        <taxon>Eukaryota</taxon>
        <taxon>Viridiplantae</taxon>
        <taxon>Streptophyta</taxon>
        <taxon>Embryophyta</taxon>
        <taxon>Tracheophyta</taxon>
        <taxon>Spermatophyta</taxon>
        <taxon>Magnoliopsida</taxon>
        <taxon>Liliopsida</taxon>
        <taxon>Zingiberales</taxon>
        <taxon>Musaceae</taxon>
        <taxon>Musa</taxon>
    </lineage>
</organism>
<comment type="caution">
    <text evidence="1">The sequence shown here is derived from an EMBL/GenBank/DDBJ whole genome shotgun (WGS) entry which is preliminary data.</text>
</comment>
<dbReference type="AlphaFoldDB" id="A0A4S8K4F4"/>
<dbReference type="EMBL" id="PYDT01000002">
    <property type="protein sequence ID" value="THU69699.1"/>
    <property type="molecule type" value="Genomic_DNA"/>
</dbReference>
<proteinExistence type="predicted"/>
<name>A0A4S8K4F4_MUSBA</name>
<evidence type="ECO:0000313" key="1">
    <source>
        <dbReference type="EMBL" id="THU69699.1"/>
    </source>
</evidence>